<accession>A0A2I7GEE5</accession>
<dbReference type="EC" id="2.-.-.-" evidence="2"/>
<dbReference type="Gene3D" id="3.40.50.2000">
    <property type="entry name" value="Glycogen Phosphorylase B"/>
    <property type="match status" value="1"/>
</dbReference>
<dbReference type="GO" id="GO:0016740">
    <property type="term" value="F:transferase activity"/>
    <property type="evidence" value="ECO:0007669"/>
    <property type="project" value="UniProtKB-KW"/>
</dbReference>
<dbReference type="EMBL" id="CP010706">
    <property type="protein sequence ID" value="AUQ96563.1"/>
    <property type="molecule type" value="Genomic_DNA"/>
</dbReference>
<dbReference type="EMBL" id="CP010726">
    <property type="protein sequence ID" value="AUR01075.1"/>
    <property type="molecule type" value="Genomic_DNA"/>
</dbReference>
<reference evidence="3 4" key="2">
    <citation type="journal article" date="2017" name="Genome Biol. Evol.">
        <title>Trajectories and Drivers of Genome Evolution in Surface-Associated Marine Phaeobacter.</title>
        <authorList>
            <person name="Freese H.M."/>
            <person name="Sikorski J."/>
            <person name="Bunk B."/>
            <person name="Scheuner C."/>
            <person name="Meier-Kolthoff J.P."/>
            <person name="Sproer C."/>
            <person name="Gram L."/>
            <person name="Overmann J."/>
        </authorList>
    </citation>
    <scope>NUCLEOTIDE SEQUENCE [LARGE SCALE GENOMIC DNA]</scope>
    <source>
        <strain evidence="1 4">P66</strain>
        <strain evidence="2 3">P88</strain>
        <plasmid evidence="1 4">pP66_a</plasmid>
        <plasmid evidence="3">pp88_a</plasmid>
        <plasmid evidence="2">pP88_a</plasmid>
    </source>
</reference>
<sequence length="393" mass="42449">MARLVCFASDLTDVAQLRRLASFQALGHEVISVASRKGPRPVVNWQNIDLGEIGQHGLLRRGRLALATALRDPRLAPLVQQADLLVARNVDMLALAAALRMRCGATAPIAYEVLDIHSLFEGANLKSRMARWGERRLMAGAEVLWLSSPGFYTGYFAPVQGYSGPWHLVENKMVVPEDMVRPVPTDRVSGGDALRLGWIGAIRCRPSFELLLCVAEQMGQAVEVHIHGKIHDHVLPDFHARIAGLGNVIFHGAYAYPHGLAACYDNCDVVWAQDLWQMGDPLQSGNSDLLLPNRIYEAGWHGCPVIAVSGTETGHKIEGTGQGWTLASADAEALIRCLQDLTPSEIAAARQRIAELPETVFRQTPADVVALLASAGVEPCSSGAGAPRSKSGV</sequence>
<proteinExistence type="predicted"/>
<dbReference type="Proteomes" id="UP000236536">
    <property type="component" value="Plasmid pP66_a"/>
</dbReference>
<evidence type="ECO:0000313" key="1">
    <source>
        <dbReference type="EMBL" id="AUQ96563.1"/>
    </source>
</evidence>
<evidence type="ECO:0000313" key="3">
    <source>
        <dbReference type="Proteomes" id="UP000236447"/>
    </source>
</evidence>
<geneLocation type="plasmid" evidence="3">
    <name>pp88_a</name>
</geneLocation>
<keyword evidence="4" id="KW-1185">Reference proteome</keyword>
<dbReference type="AlphaFoldDB" id="A0A2I7GEE5"/>
<protein>
    <submittedName>
        <fullName evidence="2">Succinoglycan biosynthesis protein ExoL</fullName>
        <ecNumber evidence="2">2.-.-.-</ecNumber>
    </submittedName>
</protein>
<dbReference type="SUPFAM" id="SSF53756">
    <property type="entry name" value="UDP-Glycosyltransferase/glycogen phosphorylase"/>
    <property type="match status" value="1"/>
</dbReference>
<organism evidence="2 3">
    <name type="scientific">Phaeobacter inhibens</name>
    <dbReference type="NCBI Taxonomy" id="221822"/>
    <lineage>
        <taxon>Bacteria</taxon>
        <taxon>Pseudomonadati</taxon>
        <taxon>Pseudomonadota</taxon>
        <taxon>Alphaproteobacteria</taxon>
        <taxon>Rhodobacterales</taxon>
        <taxon>Roseobacteraceae</taxon>
        <taxon>Phaeobacter</taxon>
    </lineage>
</organism>
<geneLocation type="plasmid" evidence="2">
    <name>pP88_a</name>
</geneLocation>
<dbReference type="RefSeq" id="WP_102875417.1">
    <property type="nucleotide sequence ID" value="NZ_CP010600.1"/>
</dbReference>
<evidence type="ECO:0000313" key="2">
    <source>
        <dbReference type="EMBL" id="AUR01075.1"/>
    </source>
</evidence>
<reference evidence="1 4" key="3">
    <citation type="journal article" date="2017" name="Int. J. Syst. Evol. Microbiol.">
        <title>Adaptation of Surface-Associated Bacteria to the Open Ocean: A Genomically Distinct Subpopulation of Phaeobacter gallaeciensis Colonizes Pacific Mesozooplankton.</title>
        <authorList>
            <person name="Freese H.M."/>
            <person name="Methner A."/>
            <person name="Overmann J."/>
        </authorList>
    </citation>
    <scope>NUCLEOTIDE SEQUENCE [LARGE SCALE GENOMIC DNA]</scope>
    <source>
        <strain evidence="1 4">P66</strain>
        <plasmid evidence="1 4">pP66_a</plasmid>
    </source>
</reference>
<keyword evidence="2" id="KW-0808">Transferase</keyword>
<geneLocation type="plasmid" evidence="1 4">
    <name>pP66_a</name>
</geneLocation>
<keyword evidence="2" id="KW-0614">Plasmid</keyword>
<gene>
    <name evidence="2" type="primary">exoL</name>
    <name evidence="1" type="ORF">PhaeoP66_03836</name>
    <name evidence="2" type="ORF">PhaeoP88_03762</name>
</gene>
<evidence type="ECO:0000313" key="4">
    <source>
        <dbReference type="Proteomes" id="UP000236536"/>
    </source>
</evidence>
<reference evidence="2 3" key="1">
    <citation type="journal article" date="2017" name="Front. Microbiol.">
        <title>Phaeobacter piscinae sp. nov., a species of the Roseobacter group and potential aquaculture probiont.</title>
        <authorList>
            <person name="Sonnenschein E.C."/>
            <person name="Phippen C.B.W."/>
            <person name="Nielsen K.F."/>
            <person name="Mateiu R.V."/>
            <person name="Melchiorsen J."/>
            <person name="Gram L."/>
            <person name="Overmann J."/>
            <person name="Freese H.M."/>
        </authorList>
    </citation>
    <scope>NUCLEOTIDE SEQUENCE [LARGE SCALE GENOMIC DNA]</scope>
    <source>
        <strain evidence="2 3">P88</strain>
        <plasmid evidence="3">pp88_a</plasmid>
        <plasmid evidence="2">pP88_a</plasmid>
    </source>
</reference>
<name>A0A2I7GEE5_9RHOB</name>
<dbReference type="Proteomes" id="UP000236447">
    <property type="component" value="Plasmid pP88_a"/>
</dbReference>